<dbReference type="GO" id="GO:0004560">
    <property type="term" value="F:alpha-L-fucosidase activity"/>
    <property type="evidence" value="ECO:0007669"/>
    <property type="project" value="InterPro"/>
</dbReference>
<dbReference type="PIRSF" id="PIRSF007663">
    <property type="entry name" value="UCP007663"/>
    <property type="match status" value="1"/>
</dbReference>
<dbReference type="OrthoDB" id="2848340at2759"/>
<dbReference type="InterPro" id="IPR012341">
    <property type="entry name" value="6hp_glycosidase-like_sf"/>
</dbReference>
<dbReference type="SUPFAM" id="SSF48208">
    <property type="entry name" value="Six-hairpin glycosidases"/>
    <property type="match status" value="1"/>
</dbReference>
<feature type="chain" id="PRO_5002316236" evidence="1">
    <location>
        <begin position="22"/>
        <end position="827"/>
    </location>
</feature>
<organism evidence="5 6">
    <name type="scientific">Fistulina hepatica ATCC 64428</name>
    <dbReference type="NCBI Taxonomy" id="1128425"/>
    <lineage>
        <taxon>Eukaryota</taxon>
        <taxon>Fungi</taxon>
        <taxon>Dikarya</taxon>
        <taxon>Basidiomycota</taxon>
        <taxon>Agaricomycotina</taxon>
        <taxon>Agaricomycetes</taxon>
        <taxon>Agaricomycetidae</taxon>
        <taxon>Agaricales</taxon>
        <taxon>Fistulinaceae</taxon>
        <taxon>Fistulina</taxon>
    </lineage>
</organism>
<evidence type="ECO:0000259" key="3">
    <source>
        <dbReference type="Pfam" id="PF21307"/>
    </source>
</evidence>
<dbReference type="AlphaFoldDB" id="A0A0D7AK40"/>
<dbReference type="Pfam" id="PF14498">
    <property type="entry name" value="Glyco_hyd_65N_2"/>
    <property type="match status" value="1"/>
</dbReference>
<dbReference type="Gene3D" id="1.50.10.10">
    <property type="match status" value="1"/>
</dbReference>
<sequence>MRLRHAVASLAALFATQRVVSAPSGFPSSGNGLWYDTPATSWAHEYLPVGNGYLAAMTPGGTIVEATQLNIESLWSGGPFANSSYNGGNKPLSERGEIVEDMASIRKTIFEDALISSTFVYMRESGPHRLRSYAGSGYLVTTIDDAETDISSYWRWLDLDEAIAHVEWTQSGTTYTRETFCPHYFKACIQSTTAAQLPKLTYTFSSALQSDLPTSNVTCLDSSTLMVRGYVAEPGMLYEILGRVFADGSSVFCTSSSGDNATISVATGASSSWIAWVGGTDYSMDAGDAAHRFSFRGDDPHQSLLFALDNLTGTPYETVKQIHFDDVANTLTGPFSLSLGQVPDTTSTTDTLIDEYKTNEGNPYVEWLLFNFGRYLLWSSSRGDLPSNLQGKWAQNTSNAWGADYHSNINIQMNYWQAEMTNLNVTGPLFDYFEKTWAPRGTDTAKVLYNSDRGWVVHDEINIFGHSGMKAGDAQWADYPGLSMVHAWDHFDYTNDVDWWQAQGWPLLKGTAGLHLDRLIEDLYFNDSTLVVNPCNSPEQTYITLGCAHSQQLIWQLFNAVEKGFAASGDNDTAFLEEVIAKRKKMDKGLHIGWWGQLQEWKVDMDNPDDKHRHLSHLVGLYPGYAISSYDSSIQGGVIVNGTYVNYTKEEVLEAAQVSLIHRGNGTWTDANSGWEKAWRAAAWAQLGNASEFYFELSYSIHTNFASNLFSLYYPNSTVFQIDANFGHVGAVLNALIQAPDVHSYDVPLIITLLPALPPQWSSGAISGARIRGGIRLDMGWSDGKLTNATLVVGKSTVNRPVNVVYRQEVVASFTSGSAATIEIEIK</sequence>
<dbReference type="InterPro" id="IPR054363">
    <property type="entry name" value="GH95_cat"/>
</dbReference>
<keyword evidence="1" id="KW-0732">Signal</keyword>
<evidence type="ECO:0000313" key="6">
    <source>
        <dbReference type="Proteomes" id="UP000054144"/>
    </source>
</evidence>
<evidence type="ECO:0000259" key="4">
    <source>
        <dbReference type="Pfam" id="PF22124"/>
    </source>
</evidence>
<feature type="signal peptide" evidence="1">
    <location>
        <begin position="1"/>
        <end position="21"/>
    </location>
</feature>
<feature type="domain" description="Alpha fucosidase A-like C-terminal" evidence="3">
    <location>
        <begin position="751"/>
        <end position="808"/>
    </location>
</feature>
<evidence type="ECO:0000259" key="2">
    <source>
        <dbReference type="Pfam" id="PF14498"/>
    </source>
</evidence>
<dbReference type="GO" id="GO:0005975">
    <property type="term" value="P:carbohydrate metabolic process"/>
    <property type="evidence" value="ECO:0007669"/>
    <property type="project" value="InterPro"/>
</dbReference>
<dbReference type="InterPro" id="IPR027414">
    <property type="entry name" value="GH95_N_dom"/>
</dbReference>
<gene>
    <name evidence="5" type="ORF">FISHEDRAFT_35901</name>
</gene>
<evidence type="ECO:0000256" key="1">
    <source>
        <dbReference type="SAM" id="SignalP"/>
    </source>
</evidence>
<dbReference type="InterPro" id="IPR049053">
    <property type="entry name" value="AFCA-like_C"/>
</dbReference>
<dbReference type="EMBL" id="KN881645">
    <property type="protein sequence ID" value="KIY52195.1"/>
    <property type="molecule type" value="Genomic_DNA"/>
</dbReference>
<protein>
    <submittedName>
        <fullName evidence="5">Glycoside hydrolase family 95 protein</fullName>
    </submittedName>
</protein>
<evidence type="ECO:0000313" key="5">
    <source>
        <dbReference type="EMBL" id="KIY52195.1"/>
    </source>
</evidence>
<dbReference type="PANTHER" id="PTHR31084:SF3">
    <property type="entry name" value="ALPHA-FUCOSIDASE A"/>
    <property type="match status" value="1"/>
</dbReference>
<dbReference type="InterPro" id="IPR016518">
    <property type="entry name" value="Alpha-L-fucosidase"/>
</dbReference>
<feature type="domain" description="Glycosyl hydrolase family 95 catalytic" evidence="4">
    <location>
        <begin position="316"/>
        <end position="736"/>
    </location>
</feature>
<feature type="domain" description="Glycosyl hydrolase family 95 N-terminal" evidence="2">
    <location>
        <begin position="33"/>
        <end position="284"/>
    </location>
</feature>
<keyword evidence="5" id="KW-0378">Hydrolase</keyword>
<dbReference type="Pfam" id="PF22124">
    <property type="entry name" value="Glyco_hydro_95_cat"/>
    <property type="match status" value="1"/>
</dbReference>
<dbReference type="Proteomes" id="UP000054144">
    <property type="component" value="Unassembled WGS sequence"/>
</dbReference>
<keyword evidence="6" id="KW-1185">Reference proteome</keyword>
<name>A0A0D7AK40_9AGAR</name>
<accession>A0A0D7AK40</accession>
<reference evidence="5 6" key="1">
    <citation type="journal article" date="2015" name="Fungal Genet. Biol.">
        <title>Evolution of novel wood decay mechanisms in Agaricales revealed by the genome sequences of Fistulina hepatica and Cylindrobasidium torrendii.</title>
        <authorList>
            <person name="Floudas D."/>
            <person name="Held B.W."/>
            <person name="Riley R."/>
            <person name="Nagy L.G."/>
            <person name="Koehler G."/>
            <person name="Ransdell A.S."/>
            <person name="Younus H."/>
            <person name="Chow J."/>
            <person name="Chiniquy J."/>
            <person name="Lipzen A."/>
            <person name="Tritt A."/>
            <person name="Sun H."/>
            <person name="Haridas S."/>
            <person name="LaButti K."/>
            <person name="Ohm R.A."/>
            <person name="Kues U."/>
            <person name="Blanchette R.A."/>
            <person name="Grigoriev I.V."/>
            <person name="Minto R.E."/>
            <person name="Hibbett D.S."/>
        </authorList>
    </citation>
    <scope>NUCLEOTIDE SEQUENCE [LARGE SCALE GENOMIC DNA]</scope>
    <source>
        <strain evidence="5 6">ATCC 64428</strain>
    </source>
</reference>
<proteinExistence type="predicted"/>
<dbReference type="PANTHER" id="PTHR31084">
    <property type="entry name" value="ALPHA-L-FUCOSIDASE 2"/>
    <property type="match status" value="1"/>
</dbReference>
<dbReference type="Pfam" id="PF21307">
    <property type="entry name" value="Glyco_hydro_95_C"/>
    <property type="match status" value="1"/>
</dbReference>
<dbReference type="InterPro" id="IPR008928">
    <property type="entry name" value="6-hairpin_glycosidase_sf"/>
</dbReference>